<sequence length="170" mass="18513">MKRNLRVGIAVSTACLVIFGGGTVANAVAFATATSPLTLSEDGANLAQARGEIVPKTWQTFEYDSAYQRDTRSNGNGVFTKVDTDYFAREYGISGNLLGYFNNYNVERVRTKATSSAAWTRQTDVTKTVVGTDLTEDLLGQSHVVDVRICEDRGVLRADPCKTTSLTFSH</sequence>
<dbReference type="EMBL" id="BAABRR010000004">
    <property type="protein sequence ID" value="GAA5518571.1"/>
    <property type="molecule type" value="Genomic_DNA"/>
</dbReference>
<evidence type="ECO:0000256" key="1">
    <source>
        <dbReference type="SAM" id="SignalP"/>
    </source>
</evidence>
<evidence type="ECO:0000313" key="2">
    <source>
        <dbReference type="EMBL" id="GAA5518571.1"/>
    </source>
</evidence>
<keyword evidence="1" id="KW-0732">Signal</keyword>
<protein>
    <submittedName>
        <fullName evidence="2">Uncharacterized protein</fullName>
    </submittedName>
</protein>
<gene>
    <name evidence="2" type="ORF">Lsed01_01001</name>
</gene>
<dbReference type="Proteomes" id="UP001426770">
    <property type="component" value="Unassembled WGS sequence"/>
</dbReference>
<keyword evidence="3" id="KW-1185">Reference proteome</keyword>
<feature type="signal peptide" evidence="1">
    <location>
        <begin position="1"/>
        <end position="27"/>
    </location>
</feature>
<accession>A0ABP9WFF7</accession>
<organism evidence="2 3">
    <name type="scientific">Demequina sediminis</name>
    <dbReference type="NCBI Taxonomy" id="1930058"/>
    <lineage>
        <taxon>Bacteria</taxon>
        <taxon>Bacillati</taxon>
        <taxon>Actinomycetota</taxon>
        <taxon>Actinomycetes</taxon>
        <taxon>Micrococcales</taxon>
        <taxon>Demequinaceae</taxon>
        <taxon>Demequina</taxon>
    </lineage>
</organism>
<name>A0ABP9WFF7_9MICO</name>
<reference evidence="2 3" key="1">
    <citation type="submission" date="2024-02" db="EMBL/GenBank/DDBJ databases">
        <title>Lysinimicrobium sediminis NBRC 112286.</title>
        <authorList>
            <person name="Ichikawa N."/>
            <person name="Katano-Makiyama Y."/>
            <person name="Hidaka K."/>
        </authorList>
    </citation>
    <scope>NUCLEOTIDE SEQUENCE [LARGE SCALE GENOMIC DNA]</scope>
    <source>
        <strain evidence="2 3">NBRC 112286</strain>
    </source>
</reference>
<feature type="chain" id="PRO_5046690294" evidence="1">
    <location>
        <begin position="28"/>
        <end position="170"/>
    </location>
</feature>
<evidence type="ECO:0000313" key="3">
    <source>
        <dbReference type="Proteomes" id="UP001426770"/>
    </source>
</evidence>
<comment type="caution">
    <text evidence="2">The sequence shown here is derived from an EMBL/GenBank/DDBJ whole genome shotgun (WGS) entry which is preliminary data.</text>
</comment>
<proteinExistence type="predicted"/>
<dbReference type="RefSeq" id="WP_286214429.1">
    <property type="nucleotide sequence ID" value="NZ_AP027736.1"/>
</dbReference>